<dbReference type="RefSeq" id="WP_132609102.1">
    <property type="nucleotide sequence ID" value="NZ_SMKQ01000008.1"/>
</dbReference>
<dbReference type="EMBL" id="SMKQ01000008">
    <property type="protein sequence ID" value="TDD54535.1"/>
    <property type="molecule type" value="Genomic_DNA"/>
</dbReference>
<dbReference type="OrthoDB" id="9992817at2"/>
<dbReference type="AlphaFoldDB" id="A0A4R4Z8N0"/>
<organism evidence="1 2">
    <name type="scientific">Nonomuraea terrae</name>
    <dbReference type="NCBI Taxonomy" id="2530383"/>
    <lineage>
        <taxon>Bacteria</taxon>
        <taxon>Bacillati</taxon>
        <taxon>Actinomycetota</taxon>
        <taxon>Actinomycetes</taxon>
        <taxon>Streptosporangiales</taxon>
        <taxon>Streptosporangiaceae</taxon>
        <taxon>Nonomuraea</taxon>
    </lineage>
</organism>
<evidence type="ECO:0000313" key="2">
    <source>
        <dbReference type="Proteomes" id="UP000295302"/>
    </source>
</evidence>
<evidence type="ECO:0000313" key="1">
    <source>
        <dbReference type="EMBL" id="TDD54535.1"/>
    </source>
</evidence>
<sequence length="107" mass="11919">MTRIRDELFDCEQAIHYLAALHFNGFTVTIHSPKTSPDGLYCVTAYGHKGKRNMVFRGSHARLHMAIRQAGRKLGKDRLQAYMLHSLDAGLLLLADQPAEQEAGATP</sequence>
<comment type="caution">
    <text evidence="1">The sequence shown here is derived from an EMBL/GenBank/DDBJ whole genome shotgun (WGS) entry which is preliminary data.</text>
</comment>
<dbReference type="Proteomes" id="UP000295302">
    <property type="component" value="Unassembled WGS sequence"/>
</dbReference>
<gene>
    <name evidence="1" type="ORF">E1286_04920</name>
</gene>
<name>A0A4R4Z8N0_9ACTN</name>
<keyword evidence="2" id="KW-1185">Reference proteome</keyword>
<reference evidence="1 2" key="1">
    <citation type="submission" date="2019-03" db="EMBL/GenBank/DDBJ databases">
        <title>Draft genome sequences of novel Actinobacteria.</title>
        <authorList>
            <person name="Sahin N."/>
            <person name="Ay H."/>
            <person name="Saygin H."/>
        </authorList>
    </citation>
    <scope>NUCLEOTIDE SEQUENCE [LARGE SCALE GENOMIC DNA]</scope>
    <source>
        <strain evidence="1 2">CH32</strain>
    </source>
</reference>
<accession>A0A4R4Z8N0</accession>
<proteinExistence type="predicted"/>
<protein>
    <submittedName>
        <fullName evidence="1">Uncharacterized protein</fullName>
    </submittedName>
</protein>